<sequence>MVKRTKTPEPGEYLSKEFDYTKLTKDQLRKILSEQGVTVMENKLKTELLQMYKNTIHDKIDEIKKKMGNVKADSKGIEVVESDANNFSTENPFQSPKKNEKKEGDLGRRTPVRNLNVEKESDFRTPARIRNIYNSFDVPKAASERKARRVSLVGSETVNEERDSSLLYRTAKESIKRHLDRQGLSHAQDKTPTKSPVRGVHKTLFSPSDVRQPVSVRERSRGHSLRIFSVIFLPLFAVFFFYLKCLVPYCTDGKKCCIRLPKNTFLDEKGQLRCSRGYMLQKNLLFPNKAVRDISQSDNPDEIVRYLRKTSTEFYYGLRRSKLIKLSINEELKRRILGYGDVRTTDNLMFFSKKRIFSPSILIKSLYNRHFYTMVFAVFAIVVIFYVINFYKQLRIKGNYDKVVDMLRLQKKNSTRFQVNPFLFEEQIVGHSGLQPQDFLNVKRLLEMNTNVTIFNMSVSGRSAKAYEWLGEIGTS</sequence>
<feature type="transmembrane region" description="Helical" evidence="2">
    <location>
        <begin position="371"/>
        <end position="391"/>
    </location>
</feature>
<gene>
    <name evidence="3" type="ORF">VCUG_01963</name>
</gene>
<feature type="compositionally biased region" description="Basic and acidic residues" evidence="1">
    <location>
        <begin position="178"/>
        <end position="192"/>
    </location>
</feature>
<feature type="region of interest" description="Disordered" evidence="1">
    <location>
        <begin position="178"/>
        <end position="202"/>
    </location>
</feature>
<dbReference type="STRING" id="948595.L2GTW0"/>
<dbReference type="VEuPathDB" id="MicrosporidiaDB:VCUG_01963"/>
<dbReference type="OrthoDB" id="5376590at2759"/>
<feature type="transmembrane region" description="Helical" evidence="2">
    <location>
        <begin position="225"/>
        <end position="243"/>
    </location>
</feature>
<dbReference type="InParanoid" id="L2GTW0"/>
<proteinExistence type="predicted"/>
<accession>L2GTW0</accession>
<feature type="region of interest" description="Disordered" evidence="1">
    <location>
        <begin position="82"/>
        <end position="119"/>
    </location>
</feature>
<evidence type="ECO:0008006" key="5">
    <source>
        <dbReference type="Google" id="ProtNLM"/>
    </source>
</evidence>
<feature type="compositionally biased region" description="Basic and acidic residues" evidence="1">
    <location>
        <begin position="97"/>
        <end position="108"/>
    </location>
</feature>
<reference evidence="4" key="1">
    <citation type="submission" date="2011-03" db="EMBL/GenBank/DDBJ databases">
        <title>The genome sequence of Vavraia culicis strain floridensis.</title>
        <authorList>
            <consortium name="The Broad Institute Genome Sequencing Platform"/>
            <person name="Cuomo C."/>
            <person name="Becnel J."/>
            <person name="Sanscrainte N."/>
            <person name="Young S.K."/>
            <person name="Zeng Q."/>
            <person name="Gargeya S."/>
            <person name="Fitzgerald M."/>
            <person name="Haas B."/>
            <person name="Abouelleil A."/>
            <person name="Alvarado L."/>
            <person name="Arachchi H.M."/>
            <person name="Berlin A."/>
            <person name="Chapman S.B."/>
            <person name="Gearin G."/>
            <person name="Goldberg J."/>
            <person name="Griggs A."/>
            <person name="Gujja S."/>
            <person name="Hansen M."/>
            <person name="Heiman D."/>
            <person name="Howarth C."/>
            <person name="Larimer J."/>
            <person name="Lui A."/>
            <person name="MacDonald P.J.P."/>
            <person name="McCowen C."/>
            <person name="Montmayeur A."/>
            <person name="Murphy C."/>
            <person name="Neiman D."/>
            <person name="Pearson M."/>
            <person name="Priest M."/>
            <person name="Roberts A."/>
            <person name="Saif S."/>
            <person name="Shea T."/>
            <person name="Sisk P."/>
            <person name="Stolte C."/>
            <person name="Sykes S."/>
            <person name="Wortman J."/>
            <person name="Nusbaum C."/>
            <person name="Birren B."/>
        </authorList>
    </citation>
    <scope>NUCLEOTIDE SEQUENCE [LARGE SCALE GENOMIC DNA]</scope>
    <source>
        <strain evidence="4">floridensis</strain>
    </source>
</reference>
<keyword evidence="2" id="KW-0812">Transmembrane</keyword>
<evidence type="ECO:0000256" key="2">
    <source>
        <dbReference type="SAM" id="Phobius"/>
    </source>
</evidence>
<dbReference type="EMBL" id="GL877441">
    <property type="protein sequence ID" value="ELA46530.1"/>
    <property type="molecule type" value="Genomic_DNA"/>
</dbReference>
<organism evidence="3 4">
    <name type="scientific">Vavraia culicis (isolate floridensis)</name>
    <name type="common">Microsporidian parasite</name>
    <dbReference type="NCBI Taxonomy" id="948595"/>
    <lineage>
        <taxon>Eukaryota</taxon>
        <taxon>Fungi</taxon>
        <taxon>Fungi incertae sedis</taxon>
        <taxon>Microsporidia</taxon>
        <taxon>Pleistophoridae</taxon>
        <taxon>Vavraia</taxon>
    </lineage>
</organism>
<keyword evidence="2" id="KW-0472">Membrane</keyword>
<dbReference type="OMA" id="KAYEWLG"/>
<evidence type="ECO:0000313" key="3">
    <source>
        <dbReference type="EMBL" id="ELA46530.1"/>
    </source>
</evidence>
<dbReference type="RefSeq" id="XP_008074978.1">
    <property type="nucleotide sequence ID" value="XM_008076787.1"/>
</dbReference>
<keyword evidence="2" id="KW-1133">Transmembrane helix</keyword>
<evidence type="ECO:0000313" key="4">
    <source>
        <dbReference type="Proteomes" id="UP000011081"/>
    </source>
</evidence>
<dbReference type="Proteomes" id="UP000011081">
    <property type="component" value="Unassembled WGS sequence"/>
</dbReference>
<evidence type="ECO:0000256" key="1">
    <source>
        <dbReference type="SAM" id="MobiDB-lite"/>
    </source>
</evidence>
<protein>
    <recommendedName>
        <fullName evidence="5">Man1/Src1 C-terminal domain-containing protein</fullName>
    </recommendedName>
</protein>
<keyword evidence="4" id="KW-1185">Reference proteome</keyword>
<dbReference type="GeneID" id="19879832"/>
<name>L2GTW0_VAVCU</name>
<dbReference type="HOGENOM" id="CLU_524802_0_0_1"/>
<dbReference type="AlphaFoldDB" id="L2GTW0"/>
<feature type="compositionally biased region" description="Polar residues" evidence="1">
    <location>
        <begin position="83"/>
        <end position="96"/>
    </location>
</feature>